<dbReference type="InterPro" id="IPR052714">
    <property type="entry name" value="MFS_Exporter"/>
</dbReference>
<name>A0A9X8R9I9_9BACI</name>
<feature type="domain" description="Major facilitator superfamily (MFS) profile" evidence="7">
    <location>
        <begin position="11"/>
        <end position="387"/>
    </location>
</feature>
<dbReference type="AlphaFoldDB" id="A0A9X8R9I9"/>
<dbReference type="RefSeq" id="WP_076368398.1">
    <property type="nucleotide sequence ID" value="NZ_FTMX01000003.1"/>
</dbReference>
<feature type="transmembrane region" description="Helical" evidence="6">
    <location>
        <begin position="78"/>
        <end position="96"/>
    </location>
</feature>
<dbReference type="PROSITE" id="PS00216">
    <property type="entry name" value="SUGAR_TRANSPORT_1"/>
    <property type="match status" value="1"/>
</dbReference>
<dbReference type="InterPro" id="IPR036259">
    <property type="entry name" value="MFS_trans_sf"/>
</dbReference>
<dbReference type="Gene3D" id="1.20.1250.20">
    <property type="entry name" value="MFS general substrate transporter like domains"/>
    <property type="match status" value="1"/>
</dbReference>
<dbReference type="SUPFAM" id="SSF103473">
    <property type="entry name" value="MFS general substrate transporter"/>
    <property type="match status" value="1"/>
</dbReference>
<comment type="caution">
    <text evidence="8">The sequence shown here is derived from an EMBL/GenBank/DDBJ whole genome shotgun (WGS) entry which is preliminary data.</text>
</comment>
<organism evidence="8 9">
    <name type="scientific">Peribacillus simplex</name>
    <dbReference type="NCBI Taxonomy" id="1478"/>
    <lineage>
        <taxon>Bacteria</taxon>
        <taxon>Bacillati</taxon>
        <taxon>Bacillota</taxon>
        <taxon>Bacilli</taxon>
        <taxon>Bacillales</taxon>
        <taxon>Bacillaceae</taxon>
        <taxon>Peribacillus</taxon>
    </lineage>
</organism>
<dbReference type="InterPro" id="IPR020846">
    <property type="entry name" value="MFS_dom"/>
</dbReference>
<evidence type="ECO:0000259" key="7">
    <source>
        <dbReference type="PROSITE" id="PS50850"/>
    </source>
</evidence>
<dbReference type="PANTHER" id="PTHR23531:SF2">
    <property type="entry name" value="PERMEASE"/>
    <property type="match status" value="1"/>
</dbReference>
<dbReference type="InterPro" id="IPR011701">
    <property type="entry name" value="MFS"/>
</dbReference>
<gene>
    <name evidence="8" type="ORF">SAMN05878482_103451</name>
</gene>
<dbReference type="Proteomes" id="UP000185829">
    <property type="component" value="Unassembled WGS sequence"/>
</dbReference>
<feature type="transmembrane region" description="Helical" evidence="6">
    <location>
        <begin position="297"/>
        <end position="317"/>
    </location>
</feature>
<evidence type="ECO:0000256" key="4">
    <source>
        <dbReference type="ARBA" id="ARBA00022989"/>
    </source>
</evidence>
<dbReference type="CDD" id="cd17489">
    <property type="entry name" value="MFS_YfcJ_like"/>
    <property type="match status" value="1"/>
</dbReference>
<feature type="transmembrane region" description="Helical" evidence="6">
    <location>
        <begin position="364"/>
        <end position="382"/>
    </location>
</feature>
<reference evidence="8 9" key="1">
    <citation type="submission" date="2017-01" db="EMBL/GenBank/DDBJ databases">
        <authorList>
            <person name="Varghese N."/>
            <person name="Submissions S."/>
        </authorList>
    </citation>
    <scope>NUCLEOTIDE SEQUENCE [LARGE SCALE GENOMIC DNA]</scope>
    <source>
        <strain evidence="8 9">RUG2-6</strain>
    </source>
</reference>
<feature type="transmembrane region" description="Helical" evidence="6">
    <location>
        <begin position="274"/>
        <end position="291"/>
    </location>
</feature>
<feature type="transmembrane region" description="Helical" evidence="6">
    <location>
        <begin position="48"/>
        <end position="66"/>
    </location>
</feature>
<keyword evidence="5 6" id="KW-0472">Membrane</keyword>
<dbReference type="GO" id="GO:0022857">
    <property type="term" value="F:transmembrane transporter activity"/>
    <property type="evidence" value="ECO:0007669"/>
    <property type="project" value="InterPro"/>
</dbReference>
<feature type="transmembrane region" description="Helical" evidence="6">
    <location>
        <begin position="139"/>
        <end position="158"/>
    </location>
</feature>
<dbReference type="InterPro" id="IPR005829">
    <property type="entry name" value="Sugar_transporter_CS"/>
</dbReference>
<evidence type="ECO:0000256" key="5">
    <source>
        <dbReference type="ARBA" id="ARBA00023136"/>
    </source>
</evidence>
<evidence type="ECO:0000256" key="2">
    <source>
        <dbReference type="ARBA" id="ARBA00022448"/>
    </source>
</evidence>
<sequence>MNQKPKLWTKDFLIVSSANFFLFLTFYVLMVTLTIYTMDNFHASQAQAGLASSIFVLGAVLVRPIAGKKIDKIGRRKMLLGSLVLFLVASIGYFLVNSLSLLLIDRLIHGFAFGLATTATGTIAADIIPNERRGEGTGYFAMSTNLAMAFGPFIGLLITQHFSYSIIFYAASLFAAFSLVASLFMNVPEGEKGGASPQKGFKISDYFEKRALPISIFIGFAGFTYSSILSYLTSFAKEMDLMDAASFFFVVFAVFLLASRPFTGRMFDVKGENAVIYPSLILFAVGMVILSQSHHGITLLIAGALIGVGYGTFQSSCQAISIKEAPSNRMGLATSTFFTMYDFGIGVGPFLLGFLIPFTGFKGLFIGMSIFAFVLIGIYYLAHGKKASARTKMQHEERLSA</sequence>
<keyword evidence="3 6" id="KW-0812">Transmembrane</keyword>
<evidence type="ECO:0000313" key="8">
    <source>
        <dbReference type="EMBL" id="SIR37033.1"/>
    </source>
</evidence>
<protein>
    <submittedName>
        <fullName evidence="8">Predicted arabinose efflux permease, MFS family</fullName>
    </submittedName>
</protein>
<evidence type="ECO:0000256" key="3">
    <source>
        <dbReference type="ARBA" id="ARBA00022692"/>
    </source>
</evidence>
<evidence type="ECO:0000313" key="9">
    <source>
        <dbReference type="Proteomes" id="UP000185829"/>
    </source>
</evidence>
<feature type="transmembrane region" description="Helical" evidence="6">
    <location>
        <begin position="12"/>
        <end position="36"/>
    </location>
</feature>
<feature type="transmembrane region" description="Helical" evidence="6">
    <location>
        <begin position="338"/>
        <end position="358"/>
    </location>
</feature>
<accession>A0A9X8R9I9</accession>
<dbReference type="PANTHER" id="PTHR23531">
    <property type="entry name" value="QUINOLENE RESISTANCE PROTEIN NORA"/>
    <property type="match status" value="1"/>
</dbReference>
<feature type="transmembrane region" description="Helical" evidence="6">
    <location>
        <begin position="244"/>
        <end position="262"/>
    </location>
</feature>
<dbReference type="Pfam" id="PF07690">
    <property type="entry name" value="MFS_1"/>
    <property type="match status" value="1"/>
</dbReference>
<comment type="subcellular location">
    <subcellularLocation>
        <location evidence="1">Cell membrane</location>
        <topology evidence="1">Multi-pass membrane protein</topology>
    </subcellularLocation>
</comment>
<evidence type="ECO:0000256" key="1">
    <source>
        <dbReference type="ARBA" id="ARBA00004651"/>
    </source>
</evidence>
<feature type="transmembrane region" description="Helical" evidence="6">
    <location>
        <begin position="211"/>
        <end position="232"/>
    </location>
</feature>
<proteinExistence type="predicted"/>
<dbReference type="EMBL" id="FTMX01000003">
    <property type="protein sequence ID" value="SIR37033.1"/>
    <property type="molecule type" value="Genomic_DNA"/>
</dbReference>
<feature type="transmembrane region" description="Helical" evidence="6">
    <location>
        <begin position="108"/>
        <end position="127"/>
    </location>
</feature>
<dbReference type="PROSITE" id="PS50850">
    <property type="entry name" value="MFS"/>
    <property type="match status" value="1"/>
</dbReference>
<keyword evidence="4 6" id="KW-1133">Transmembrane helix</keyword>
<evidence type="ECO:0000256" key="6">
    <source>
        <dbReference type="SAM" id="Phobius"/>
    </source>
</evidence>
<feature type="transmembrane region" description="Helical" evidence="6">
    <location>
        <begin position="164"/>
        <end position="184"/>
    </location>
</feature>
<keyword evidence="2" id="KW-0813">Transport</keyword>
<dbReference type="GO" id="GO:0005886">
    <property type="term" value="C:plasma membrane"/>
    <property type="evidence" value="ECO:0007669"/>
    <property type="project" value="UniProtKB-SubCell"/>
</dbReference>